<organism evidence="1 2">
    <name type="scientific">Comamonas testosteroni</name>
    <name type="common">Pseudomonas testosteroni</name>
    <dbReference type="NCBI Taxonomy" id="285"/>
    <lineage>
        <taxon>Bacteria</taxon>
        <taxon>Pseudomonadati</taxon>
        <taxon>Pseudomonadota</taxon>
        <taxon>Betaproteobacteria</taxon>
        <taxon>Burkholderiales</taxon>
        <taxon>Comamonadaceae</taxon>
        <taxon>Comamonas</taxon>
    </lineage>
</organism>
<keyword evidence="2" id="KW-1185">Reference proteome</keyword>
<gene>
    <name evidence="1" type="ORF">NCTC10698_03379</name>
</gene>
<reference evidence="1 2" key="1">
    <citation type="submission" date="2018-06" db="EMBL/GenBank/DDBJ databases">
        <authorList>
            <consortium name="Pathogen Informatics"/>
            <person name="Doyle S."/>
        </authorList>
    </citation>
    <scope>NUCLEOTIDE SEQUENCE [LARGE SCALE GENOMIC DNA]</scope>
    <source>
        <strain evidence="1 2">NCTC10698</strain>
    </source>
</reference>
<dbReference type="SUPFAM" id="SSF51445">
    <property type="entry name" value="(Trans)glycosidases"/>
    <property type="match status" value="1"/>
</dbReference>
<dbReference type="Gene3D" id="3.20.20.80">
    <property type="entry name" value="Glycosidases"/>
    <property type="match status" value="1"/>
</dbReference>
<dbReference type="InterPro" id="IPR017853">
    <property type="entry name" value="GH"/>
</dbReference>
<sequence>MPRFILIQVKKFIEPFIGGYRMKAFIPLCIASLCSVVSAQTSVPSGRIVPTPIYGVTVDDVSRLNDITRSLSSLAYRPTTRIVFDEFVNPDYYRKPAVEISKVSYVMGEILDSYYVKQYSVDAYIQRTNQYLNALSDVVDIWEVANEVNGEWLGANADVVAKMTNAYNIVKSQNKAAAVTLYYNQDCWSKPANEMFKWAEANVPAYMKQGLDYVWISYYEDDCNGLKPNWQQVFDKLRVMFPNSKIGFGEVGTSRKTKKAEYLTRYYTMKITTPNYVGGHFWWYFRQDMVPVTKELWTTLNAAIKAAPR</sequence>
<accession>A0A8B4S7P4</accession>
<comment type="caution">
    <text evidence="1">The sequence shown here is derived from an EMBL/GenBank/DDBJ whole genome shotgun (WGS) entry which is preliminary data.</text>
</comment>
<proteinExistence type="predicted"/>
<evidence type="ECO:0000313" key="2">
    <source>
        <dbReference type="Proteomes" id="UP000255070"/>
    </source>
</evidence>
<dbReference type="EMBL" id="UFXL01000001">
    <property type="protein sequence ID" value="SUY78463.1"/>
    <property type="molecule type" value="Genomic_DNA"/>
</dbReference>
<protein>
    <submittedName>
        <fullName evidence="1">Uncharacterized protein</fullName>
    </submittedName>
</protein>
<dbReference type="AlphaFoldDB" id="A0A8B4S7P4"/>
<evidence type="ECO:0000313" key="1">
    <source>
        <dbReference type="EMBL" id="SUY78463.1"/>
    </source>
</evidence>
<name>A0A8B4S7P4_COMTE</name>
<dbReference type="Proteomes" id="UP000255070">
    <property type="component" value="Unassembled WGS sequence"/>
</dbReference>